<name>A0A5B3GUM7_9BACT</name>
<comment type="caution">
    <text evidence="2">The sequence shown here is derived from an EMBL/GenBank/DDBJ whole genome shotgun (WGS) entry which is preliminary data.</text>
</comment>
<evidence type="ECO:0000256" key="1">
    <source>
        <dbReference type="SAM" id="SignalP"/>
    </source>
</evidence>
<evidence type="ECO:0000313" key="2">
    <source>
        <dbReference type="EMBL" id="KAA2377237.1"/>
    </source>
</evidence>
<dbReference type="CDD" id="cd13120">
    <property type="entry name" value="BF2867_like_N"/>
    <property type="match status" value="1"/>
</dbReference>
<dbReference type="RefSeq" id="WP_149885818.1">
    <property type="nucleotide sequence ID" value="NZ_CAUCYH010000021.1"/>
</dbReference>
<feature type="signal peptide" evidence="1">
    <location>
        <begin position="1"/>
        <end position="19"/>
    </location>
</feature>
<keyword evidence="1" id="KW-0732">Signal</keyword>
<organism evidence="2 3">
    <name type="scientific">Alistipes shahii</name>
    <dbReference type="NCBI Taxonomy" id="328814"/>
    <lineage>
        <taxon>Bacteria</taxon>
        <taxon>Pseudomonadati</taxon>
        <taxon>Bacteroidota</taxon>
        <taxon>Bacteroidia</taxon>
        <taxon>Bacteroidales</taxon>
        <taxon>Rikenellaceae</taxon>
        <taxon>Alistipes</taxon>
    </lineage>
</organism>
<evidence type="ECO:0000313" key="3">
    <source>
        <dbReference type="Proteomes" id="UP000322658"/>
    </source>
</evidence>
<dbReference type="AlphaFoldDB" id="A0A5B3GUM7"/>
<feature type="chain" id="PRO_5022760502" evidence="1">
    <location>
        <begin position="20"/>
        <end position="464"/>
    </location>
</feature>
<gene>
    <name evidence="2" type="ORF">F2Y07_03645</name>
</gene>
<proteinExistence type="predicted"/>
<accession>A0A5B3GUM7</accession>
<dbReference type="Proteomes" id="UP000322658">
    <property type="component" value="Unassembled WGS sequence"/>
</dbReference>
<protein>
    <submittedName>
        <fullName evidence="2">Fimbrillin family protein</fullName>
    </submittedName>
</protein>
<reference evidence="2 3" key="1">
    <citation type="journal article" date="2019" name="Nat. Med.">
        <title>A library of human gut bacterial isolates paired with longitudinal multiomics data enables mechanistic microbiome research.</title>
        <authorList>
            <person name="Poyet M."/>
            <person name="Groussin M."/>
            <person name="Gibbons S.M."/>
            <person name="Avila-Pacheco J."/>
            <person name="Jiang X."/>
            <person name="Kearney S.M."/>
            <person name="Perrotta A.R."/>
            <person name="Berdy B."/>
            <person name="Zhao S."/>
            <person name="Lieberman T.D."/>
            <person name="Swanson P.K."/>
            <person name="Smith M."/>
            <person name="Roesemann S."/>
            <person name="Alexander J.E."/>
            <person name="Rich S.A."/>
            <person name="Livny J."/>
            <person name="Vlamakis H."/>
            <person name="Clish C."/>
            <person name="Bullock K."/>
            <person name="Deik A."/>
            <person name="Scott J."/>
            <person name="Pierce K.A."/>
            <person name="Xavier R.J."/>
            <person name="Alm E.J."/>
        </authorList>
    </citation>
    <scope>NUCLEOTIDE SEQUENCE [LARGE SCALE GENOMIC DNA]</scope>
    <source>
        <strain evidence="2 3">BIOML-A1</strain>
    </source>
</reference>
<dbReference type="PROSITE" id="PS51257">
    <property type="entry name" value="PROKAR_LIPOPROTEIN"/>
    <property type="match status" value="1"/>
</dbReference>
<sequence length="464" mass="50103">MKKLLIIATLAAVGMGACSKDDGVSAPEDLRKYVQVTIPENAASGETRTSVDGTTTSWVAGYKVAVSLYNGSTTEVCEFTVDRTGATTTFSGSVPVGSYTCAAVHYPFCAATFDAVNKTFTHTWGDAYCSTDLAAYDFMFSTVYETPFVVDETTTVLPIALTFRPLMARIGMKLALGANETPKYVTFTTDDNVLPTAGTVNADGTFSASALTNSLTVETDRKEFTVGLLPVGVASKMSVHVTTTDGMTYSDKSFQLAGLKRNTHYTMNVPCRTKRFMLTVPDGVNSKYGTGTYGDNGFFQVEPQYDPESIFDGWHFLRSEIKSDKDAADGDVLKNRNRIQLQAVSLGTNRAQNGAFVTPPIQCDGTKTVTVSFTAATNKLTVGSVQYRIGVTNNGADISEDFLRSFDNIQSSLEGECPWKHSGSVSRTHTFTVTNGQRIMMKVYSSGGGTPCHLELADFTYTVE</sequence>
<dbReference type="EMBL" id="VVXJ01000005">
    <property type="protein sequence ID" value="KAA2377237.1"/>
    <property type="molecule type" value="Genomic_DNA"/>
</dbReference>